<name>A0A4Q2UJ44_9BACT</name>
<comment type="caution">
    <text evidence="1">The sequence shown here is derived from an EMBL/GenBank/DDBJ whole genome shotgun (WGS) entry which is preliminary data.</text>
</comment>
<organism evidence="1 2">
    <name type="scientific">Spirosoma sordidisoli</name>
    <dbReference type="NCBI Taxonomy" id="2502893"/>
    <lineage>
        <taxon>Bacteria</taxon>
        <taxon>Pseudomonadati</taxon>
        <taxon>Bacteroidota</taxon>
        <taxon>Cytophagia</taxon>
        <taxon>Cytophagales</taxon>
        <taxon>Cytophagaceae</taxon>
        <taxon>Spirosoma</taxon>
    </lineage>
</organism>
<evidence type="ECO:0000313" key="1">
    <source>
        <dbReference type="EMBL" id="RYC67581.1"/>
    </source>
</evidence>
<dbReference type="EMBL" id="SBLB01000007">
    <property type="protein sequence ID" value="RYC67581.1"/>
    <property type="molecule type" value="Genomic_DNA"/>
</dbReference>
<accession>A0A4Q2UJ44</accession>
<proteinExistence type="predicted"/>
<gene>
    <name evidence="1" type="ORF">EQG79_23000</name>
</gene>
<dbReference type="AlphaFoldDB" id="A0A4Q2UJ44"/>
<sequence length="107" mass="11810">MEPEKEKWINDVLGSVDDLQRAEPSPFLFASIRNRIAEKAAPVRLPVRTVWLAAASFGLLVVLNWQAVSGRLASAPAKASELNTVVTDLNLYPATNQLYDVWSGPNY</sequence>
<keyword evidence="2" id="KW-1185">Reference proteome</keyword>
<evidence type="ECO:0000313" key="2">
    <source>
        <dbReference type="Proteomes" id="UP000290407"/>
    </source>
</evidence>
<reference evidence="1 2" key="1">
    <citation type="submission" date="2019-01" db="EMBL/GenBank/DDBJ databases">
        <title>Spirosoma flava sp. nov., a propanil-degrading bacterium isolated from herbicide-contaminated soil.</title>
        <authorList>
            <person name="Zhang L."/>
            <person name="Jiang J.-D."/>
        </authorList>
    </citation>
    <scope>NUCLEOTIDE SEQUENCE [LARGE SCALE GENOMIC DNA]</scope>
    <source>
        <strain evidence="1 2">TY50</strain>
    </source>
</reference>
<dbReference type="Proteomes" id="UP000290407">
    <property type="component" value="Unassembled WGS sequence"/>
</dbReference>
<protein>
    <submittedName>
        <fullName evidence="1">Uncharacterized protein</fullName>
    </submittedName>
</protein>
<dbReference type="RefSeq" id="WP_129604529.1">
    <property type="nucleotide sequence ID" value="NZ_SBLB01000007.1"/>
</dbReference>